<protein>
    <submittedName>
        <fullName evidence="1">Uncharacterized protein</fullName>
    </submittedName>
</protein>
<accession>A0AAD5N3Y1</accession>
<dbReference type="Proteomes" id="UP001196413">
    <property type="component" value="Unassembled WGS sequence"/>
</dbReference>
<dbReference type="EMBL" id="JAHQIW010003716">
    <property type="protein sequence ID" value="KAJ1359821.1"/>
    <property type="molecule type" value="Genomic_DNA"/>
</dbReference>
<name>A0AAD5N3Y1_PARTN</name>
<sequence>MSLRLICRLARRAVTICDVHTAQRCFETIVEGDRLTDESREGPLREIDRQAVVDRSEEDPSMSCQMLADEIEVSQDSSPRNFYAVGYVG</sequence>
<evidence type="ECO:0000313" key="2">
    <source>
        <dbReference type="Proteomes" id="UP001196413"/>
    </source>
</evidence>
<reference evidence="1" key="1">
    <citation type="submission" date="2021-06" db="EMBL/GenBank/DDBJ databases">
        <title>Parelaphostrongylus tenuis whole genome reference sequence.</title>
        <authorList>
            <person name="Garwood T.J."/>
            <person name="Larsen P.A."/>
            <person name="Fountain-Jones N.M."/>
            <person name="Garbe J.R."/>
            <person name="Macchietto M.G."/>
            <person name="Kania S.A."/>
            <person name="Gerhold R.W."/>
            <person name="Richards J.E."/>
            <person name="Wolf T.M."/>
        </authorList>
    </citation>
    <scope>NUCLEOTIDE SEQUENCE</scope>
    <source>
        <strain evidence="1">MNPRO001-30</strain>
        <tissue evidence="1">Meninges</tissue>
    </source>
</reference>
<keyword evidence="2" id="KW-1185">Reference proteome</keyword>
<dbReference type="AlphaFoldDB" id="A0AAD5N3Y1"/>
<evidence type="ECO:0000313" key="1">
    <source>
        <dbReference type="EMBL" id="KAJ1359821.1"/>
    </source>
</evidence>
<organism evidence="1 2">
    <name type="scientific">Parelaphostrongylus tenuis</name>
    <name type="common">Meningeal worm</name>
    <dbReference type="NCBI Taxonomy" id="148309"/>
    <lineage>
        <taxon>Eukaryota</taxon>
        <taxon>Metazoa</taxon>
        <taxon>Ecdysozoa</taxon>
        <taxon>Nematoda</taxon>
        <taxon>Chromadorea</taxon>
        <taxon>Rhabditida</taxon>
        <taxon>Rhabditina</taxon>
        <taxon>Rhabditomorpha</taxon>
        <taxon>Strongyloidea</taxon>
        <taxon>Metastrongylidae</taxon>
        <taxon>Parelaphostrongylus</taxon>
    </lineage>
</organism>
<gene>
    <name evidence="1" type="ORF">KIN20_018634</name>
</gene>
<proteinExistence type="predicted"/>
<comment type="caution">
    <text evidence="1">The sequence shown here is derived from an EMBL/GenBank/DDBJ whole genome shotgun (WGS) entry which is preliminary data.</text>
</comment>